<evidence type="ECO:0000313" key="1">
    <source>
        <dbReference type="EMBL" id="MBO0610580.1"/>
    </source>
</evidence>
<reference evidence="1 2" key="1">
    <citation type="submission" date="2021-03" db="EMBL/GenBank/DDBJ databases">
        <authorList>
            <person name="Xin L."/>
        </authorList>
    </citation>
    <scope>NUCLEOTIDE SEQUENCE [LARGE SCALE GENOMIC DNA]</scope>
    <source>
        <strain evidence="1 2">XHU 5031</strain>
    </source>
</reference>
<proteinExistence type="predicted"/>
<dbReference type="EMBL" id="JAFMPK010000047">
    <property type="protein sequence ID" value="MBO0610580.1"/>
    <property type="molecule type" value="Genomic_DNA"/>
</dbReference>
<sequence>MRLARLLDPRPAPLPLVVTPEQVGGPVAWQDLMRCGALTAVRDASLDTTGAVAVPASAHVTPAHRALALIASTGAGALPARAVLAGVSAAWIHTGLRDGRPAPRLPVGDSRLEVAHDATVRRPDVSTGTIVRCSPGLASDTMALAGVPVTTPVRTAADVACRLPFDHAVPVLTALAAGSADLAAVDLRVVERLLEARRRVVGRPAARRALAAARAHANGTGASGR</sequence>
<comment type="caution">
    <text evidence="1">The sequence shown here is derived from an EMBL/GenBank/DDBJ whole genome shotgun (WGS) entry which is preliminary data.</text>
</comment>
<accession>A0ABS3ICC4</accession>
<reference evidence="2" key="2">
    <citation type="submission" date="2023-07" db="EMBL/GenBank/DDBJ databases">
        <title>Myceligenerans salitolerans sp. nov., a halotolerant actinomycete isolated from a salt lake in Xinjiang, China.</title>
        <authorList>
            <person name="Guan T."/>
        </authorList>
    </citation>
    <scope>NUCLEOTIDE SEQUENCE [LARGE SCALE GENOMIC DNA]</scope>
    <source>
        <strain evidence="2">XHU 5031</strain>
    </source>
</reference>
<evidence type="ECO:0000313" key="2">
    <source>
        <dbReference type="Proteomes" id="UP000664617"/>
    </source>
</evidence>
<protein>
    <recommendedName>
        <fullName evidence="3">AbiEi antitoxin C-terminal domain-containing protein</fullName>
    </recommendedName>
</protein>
<evidence type="ECO:0008006" key="3">
    <source>
        <dbReference type="Google" id="ProtNLM"/>
    </source>
</evidence>
<dbReference type="Proteomes" id="UP000664617">
    <property type="component" value="Unassembled WGS sequence"/>
</dbReference>
<keyword evidence="2" id="KW-1185">Reference proteome</keyword>
<dbReference type="RefSeq" id="WP_207276504.1">
    <property type="nucleotide sequence ID" value="NZ_JAFMPK010000047.1"/>
</dbReference>
<organism evidence="1 2">
    <name type="scientific">Myceligenerans salitolerans</name>
    <dbReference type="NCBI Taxonomy" id="1230528"/>
    <lineage>
        <taxon>Bacteria</taxon>
        <taxon>Bacillati</taxon>
        <taxon>Actinomycetota</taxon>
        <taxon>Actinomycetes</taxon>
        <taxon>Micrococcales</taxon>
        <taxon>Promicromonosporaceae</taxon>
        <taxon>Myceligenerans</taxon>
    </lineage>
</organism>
<gene>
    <name evidence="1" type="ORF">J0911_16230</name>
</gene>
<name>A0ABS3ICC4_9MICO</name>